<accession>A0AAQ3KRL2</accession>
<keyword evidence="1" id="KW-0175">Coiled coil</keyword>
<sequence length="265" mass="29778">MRPAGAPRVVLALRGTLLKSPTIRRDLVDDLRFLAWESLKGSVRFHGALEALSKMVERFGSKNVCVGGHSLGAGFALQVGKALAKQDNLSKFKSKAEELEERYIKVQRQVEELQKGTKESNSKISELQDIIQKLETNLSVLECENKVLRQQTLLGSTNEDLSECKISTLESDNDLLLNQQKINCQPTYSSEVIKPPSENELVHDQQLSLIIHRLEPIVYPTQVLNVRVDAREMTSRIFYGARGILTHSCYNWLSCHADHAPTRAN</sequence>
<protein>
    <submittedName>
        <fullName evidence="2">GDSL esterase/lipase</fullName>
    </submittedName>
</protein>
<dbReference type="SUPFAM" id="SSF53474">
    <property type="entry name" value="alpha/beta-Hydrolases"/>
    <property type="match status" value="1"/>
</dbReference>
<reference evidence="2 3" key="1">
    <citation type="submission" date="2023-10" db="EMBL/GenBank/DDBJ databases">
        <title>Chromosome-scale genome assembly provides insights into flower coloration mechanisms of Canna indica.</title>
        <authorList>
            <person name="Li C."/>
        </authorList>
    </citation>
    <scope>NUCLEOTIDE SEQUENCE [LARGE SCALE GENOMIC DNA]</scope>
    <source>
        <tissue evidence="2">Flower</tissue>
    </source>
</reference>
<name>A0AAQ3KRL2_9LILI</name>
<keyword evidence="3" id="KW-1185">Reference proteome</keyword>
<evidence type="ECO:0000313" key="2">
    <source>
        <dbReference type="EMBL" id="WOL13758.1"/>
    </source>
</evidence>
<gene>
    <name evidence="2" type="ORF">Cni_G22537</name>
</gene>
<dbReference type="EMBL" id="CP136896">
    <property type="protein sequence ID" value="WOL13758.1"/>
    <property type="molecule type" value="Genomic_DNA"/>
</dbReference>
<dbReference type="PANTHER" id="PTHR31479">
    <property type="entry name" value="ALPHA/BETA-HYDROLASES SUPERFAMILY PROTEIN"/>
    <property type="match status" value="1"/>
</dbReference>
<proteinExistence type="predicted"/>
<evidence type="ECO:0000313" key="3">
    <source>
        <dbReference type="Proteomes" id="UP001327560"/>
    </source>
</evidence>
<dbReference type="Proteomes" id="UP001327560">
    <property type="component" value="Chromosome 7"/>
</dbReference>
<evidence type="ECO:0000256" key="1">
    <source>
        <dbReference type="SAM" id="Coils"/>
    </source>
</evidence>
<dbReference type="PANTHER" id="PTHR31479:SF40">
    <property type="entry name" value="OS01G0751600 PROTEIN"/>
    <property type="match status" value="1"/>
</dbReference>
<feature type="coiled-coil region" evidence="1">
    <location>
        <begin position="82"/>
        <end position="151"/>
    </location>
</feature>
<dbReference type="AlphaFoldDB" id="A0AAQ3KRL2"/>
<dbReference type="InterPro" id="IPR029058">
    <property type="entry name" value="AB_hydrolase_fold"/>
</dbReference>
<organism evidence="2 3">
    <name type="scientific">Canna indica</name>
    <name type="common">Indian-shot</name>
    <dbReference type="NCBI Taxonomy" id="4628"/>
    <lineage>
        <taxon>Eukaryota</taxon>
        <taxon>Viridiplantae</taxon>
        <taxon>Streptophyta</taxon>
        <taxon>Embryophyta</taxon>
        <taxon>Tracheophyta</taxon>
        <taxon>Spermatophyta</taxon>
        <taxon>Magnoliopsida</taxon>
        <taxon>Liliopsida</taxon>
        <taxon>Zingiberales</taxon>
        <taxon>Cannaceae</taxon>
        <taxon>Canna</taxon>
    </lineage>
</organism>